<dbReference type="PANTHER" id="PTHR11661">
    <property type="entry name" value="60S RIBOSOMAL PROTEIN L12"/>
    <property type="match status" value="1"/>
</dbReference>
<evidence type="ECO:0000259" key="6">
    <source>
        <dbReference type="Pfam" id="PF00298"/>
    </source>
</evidence>
<evidence type="ECO:0000259" key="7">
    <source>
        <dbReference type="Pfam" id="PF03946"/>
    </source>
</evidence>
<dbReference type="SUPFAM" id="SSF54747">
    <property type="entry name" value="Ribosomal L11/L12e N-terminal domain"/>
    <property type="match status" value="1"/>
</dbReference>
<dbReference type="InterPro" id="IPR020783">
    <property type="entry name" value="Ribosomal_uL11_C"/>
</dbReference>
<dbReference type="InterPro" id="IPR020784">
    <property type="entry name" value="Ribosomal_uL11_N"/>
</dbReference>
<dbReference type="NCBIfam" id="TIGR01632">
    <property type="entry name" value="L11_bact"/>
    <property type="match status" value="1"/>
</dbReference>
<organism evidence="8">
    <name type="scientific">bioreactor metagenome</name>
    <dbReference type="NCBI Taxonomy" id="1076179"/>
    <lineage>
        <taxon>unclassified sequences</taxon>
        <taxon>metagenomes</taxon>
        <taxon>ecological metagenomes</taxon>
    </lineage>
</organism>
<feature type="domain" description="Large ribosomal subunit protein uL11 C-terminal" evidence="6">
    <location>
        <begin position="72"/>
        <end position="140"/>
    </location>
</feature>
<dbReference type="EMBL" id="VSSQ01000092">
    <property type="protein sequence ID" value="MPL75826.1"/>
    <property type="molecule type" value="Genomic_DNA"/>
</dbReference>
<proteinExistence type="inferred from homology"/>
<reference evidence="8" key="1">
    <citation type="submission" date="2019-08" db="EMBL/GenBank/DDBJ databases">
        <authorList>
            <person name="Kucharzyk K."/>
            <person name="Murdoch R.W."/>
            <person name="Higgins S."/>
            <person name="Loffler F."/>
        </authorList>
    </citation>
    <scope>NUCLEOTIDE SEQUENCE</scope>
</reference>
<dbReference type="Pfam" id="PF03946">
    <property type="entry name" value="Ribosomal_L11_N"/>
    <property type="match status" value="1"/>
</dbReference>
<accession>A0A644UA34</accession>
<evidence type="ECO:0000313" key="8">
    <source>
        <dbReference type="EMBL" id="MPL75826.1"/>
    </source>
</evidence>
<keyword evidence="2" id="KW-0699">rRNA-binding</keyword>
<evidence type="ECO:0000256" key="5">
    <source>
        <dbReference type="ARBA" id="ARBA00023274"/>
    </source>
</evidence>
<evidence type="ECO:0000256" key="2">
    <source>
        <dbReference type="ARBA" id="ARBA00022730"/>
    </source>
</evidence>
<dbReference type="Gene3D" id="3.30.1550.10">
    <property type="entry name" value="Ribosomal protein L11/L12, N-terminal domain"/>
    <property type="match status" value="1"/>
</dbReference>
<comment type="similarity">
    <text evidence="1">Belongs to the universal ribosomal protein uL11 family.</text>
</comment>
<dbReference type="FunFam" id="1.10.10.250:FF:000001">
    <property type="entry name" value="50S ribosomal protein L11"/>
    <property type="match status" value="1"/>
</dbReference>
<comment type="caution">
    <text evidence="8">The sequence shown here is derived from an EMBL/GenBank/DDBJ whole genome shotgun (WGS) entry which is preliminary data.</text>
</comment>
<sequence length="141" mass="15376">MAKAKKILKYVKVEIEAGKATPAPPLGPALGQAGVQIGDFVNKFNSDTKDMKGRLPVKIYVYEDRTYDYVIKSPTASYLIKKAAGIDKGSVKPKLSKAGQISKDKIREIAEVKMKDLTANTTEEAMKIIEGSARSMGLEIK</sequence>
<feature type="domain" description="Large ribosomal subunit protein uL11 N-terminal" evidence="7">
    <location>
        <begin position="11"/>
        <end position="67"/>
    </location>
</feature>
<dbReference type="GO" id="GO:0003735">
    <property type="term" value="F:structural constituent of ribosome"/>
    <property type="evidence" value="ECO:0007669"/>
    <property type="project" value="InterPro"/>
</dbReference>
<dbReference type="SMART" id="SM00649">
    <property type="entry name" value="RL11"/>
    <property type="match status" value="1"/>
</dbReference>
<name>A0A644UA34_9ZZZZ</name>
<protein>
    <submittedName>
        <fullName evidence="8">50S ribosomal protein L11</fullName>
    </submittedName>
</protein>
<dbReference type="InterPro" id="IPR036796">
    <property type="entry name" value="Ribosomal_uL11_N_sf"/>
</dbReference>
<dbReference type="GO" id="GO:0070180">
    <property type="term" value="F:large ribosomal subunit rRNA binding"/>
    <property type="evidence" value="ECO:0007669"/>
    <property type="project" value="TreeGrafter"/>
</dbReference>
<dbReference type="Pfam" id="PF00298">
    <property type="entry name" value="Ribosomal_L11"/>
    <property type="match status" value="1"/>
</dbReference>
<dbReference type="InterPro" id="IPR000911">
    <property type="entry name" value="Ribosomal_uL11"/>
</dbReference>
<dbReference type="GO" id="GO:0022625">
    <property type="term" value="C:cytosolic large ribosomal subunit"/>
    <property type="evidence" value="ECO:0007669"/>
    <property type="project" value="TreeGrafter"/>
</dbReference>
<dbReference type="GO" id="GO:0006412">
    <property type="term" value="P:translation"/>
    <property type="evidence" value="ECO:0007669"/>
    <property type="project" value="InterPro"/>
</dbReference>
<keyword evidence="3" id="KW-0694">RNA-binding</keyword>
<gene>
    <name evidence="8" type="primary">rplK_7</name>
    <name evidence="8" type="ORF">SDC9_21657</name>
</gene>
<keyword evidence="4 8" id="KW-0689">Ribosomal protein</keyword>
<dbReference type="AlphaFoldDB" id="A0A644UA34"/>
<dbReference type="InterPro" id="IPR036769">
    <property type="entry name" value="Ribosomal_uL11_C_sf"/>
</dbReference>
<dbReference type="HAMAP" id="MF_00736">
    <property type="entry name" value="Ribosomal_uL11"/>
    <property type="match status" value="1"/>
</dbReference>
<evidence type="ECO:0000256" key="1">
    <source>
        <dbReference type="ARBA" id="ARBA00010537"/>
    </source>
</evidence>
<dbReference type="CDD" id="cd00349">
    <property type="entry name" value="Ribosomal_L11"/>
    <property type="match status" value="1"/>
</dbReference>
<keyword evidence="5" id="KW-0687">Ribonucleoprotein</keyword>
<dbReference type="Gene3D" id="1.10.10.250">
    <property type="entry name" value="Ribosomal protein L11, C-terminal domain"/>
    <property type="match status" value="1"/>
</dbReference>
<evidence type="ECO:0000256" key="3">
    <source>
        <dbReference type="ARBA" id="ARBA00022884"/>
    </source>
</evidence>
<evidence type="ECO:0000256" key="4">
    <source>
        <dbReference type="ARBA" id="ARBA00022980"/>
    </source>
</evidence>
<dbReference type="PANTHER" id="PTHR11661:SF1">
    <property type="entry name" value="LARGE RIBOSOMAL SUBUNIT PROTEIN UL11M"/>
    <property type="match status" value="1"/>
</dbReference>
<dbReference type="InterPro" id="IPR006519">
    <property type="entry name" value="Ribosomal_uL11_bac-typ"/>
</dbReference>
<dbReference type="SUPFAM" id="SSF46906">
    <property type="entry name" value="Ribosomal protein L11, C-terminal domain"/>
    <property type="match status" value="1"/>
</dbReference>